<dbReference type="InterPro" id="IPR047259">
    <property type="entry name" value="QUIRKY-like"/>
</dbReference>
<proteinExistence type="predicted"/>
<organism evidence="4">
    <name type="scientific">Glycine max</name>
    <name type="common">Soybean</name>
    <name type="synonym">Glycine hispida</name>
    <dbReference type="NCBI Taxonomy" id="3847"/>
    <lineage>
        <taxon>Eukaryota</taxon>
        <taxon>Viridiplantae</taxon>
        <taxon>Streptophyta</taxon>
        <taxon>Embryophyta</taxon>
        <taxon>Tracheophyta</taxon>
        <taxon>Spermatophyta</taxon>
        <taxon>Magnoliopsida</taxon>
        <taxon>eudicotyledons</taxon>
        <taxon>Gunneridae</taxon>
        <taxon>Pentapetalae</taxon>
        <taxon>rosids</taxon>
        <taxon>fabids</taxon>
        <taxon>Fabales</taxon>
        <taxon>Fabaceae</taxon>
        <taxon>Papilionoideae</taxon>
        <taxon>50 kb inversion clade</taxon>
        <taxon>NPAAA clade</taxon>
        <taxon>indigoferoid/millettioid clade</taxon>
        <taxon>Phaseoleae</taxon>
        <taxon>Glycine</taxon>
        <taxon>Glycine subgen. Soja</taxon>
    </lineage>
</organism>
<dbReference type="STRING" id="3847.A0A0R0KDD1"/>
<protein>
    <recommendedName>
        <fullName evidence="3">Multiple C2 domain-containing protein</fullName>
    </recommendedName>
</protein>
<dbReference type="InterPro" id="IPR013583">
    <property type="entry name" value="MCTP_C"/>
</dbReference>
<feature type="transmembrane region" description="Helical" evidence="2">
    <location>
        <begin position="76"/>
        <end position="102"/>
    </location>
</feature>
<dbReference type="Gramene" id="KRH65054">
    <property type="protein sequence ID" value="KRH65054"/>
    <property type="gene ID" value="GLYMA_03G010200"/>
</dbReference>
<dbReference type="InParanoid" id="A0A0R0KDD1"/>
<dbReference type="PaxDb" id="3847-GLYMA03G01240.2"/>
<evidence type="ECO:0000313" key="5">
    <source>
        <dbReference type="EnsemblPlants" id="KRH65054"/>
    </source>
</evidence>
<dbReference type="OMA" id="MICFIAT"/>
<evidence type="ECO:0000313" key="6">
    <source>
        <dbReference type="Proteomes" id="UP000008827"/>
    </source>
</evidence>
<keyword evidence="1" id="KW-0677">Repeat</keyword>
<dbReference type="PANTHER" id="PTHR31425">
    <property type="entry name" value="PHOSPHORIBOSYLANTHRANILATE TRANSFERASE ISOFORM 1"/>
    <property type="match status" value="1"/>
</dbReference>
<evidence type="ECO:0000256" key="1">
    <source>
        <dbReference type="ARBA" id="ARBA00022737"/>
    </source>
</evidence>
<keyword evidence="2" id="KW-0472">Membrane</keyword>
<sequence>MTKSDEVKFYKNLSVEFTTSVYLSHEAVNVVAARLSRVEPSLRKEVVEYMCDTDSHLWIVRWLGEVSTWKHPITTVLVHILFLMLVCFPELILPTVFLYMFVIGMWNWRFRPRCPPHMNIRLSYAERVTPDELDEEFDTFPTSKSPDILRWRYDRLRSVAGRIQSVVGDLATQGERIQALVNWRDPRATAMFMVFCFVAAIALYVTPFQLPILLTGFYLMRHPMLRSKVPPAPVNFFRRLPSLTDSML</sequence>
<dbReference type="EnsemblPlants" id="KRH65054">
    <property type="protein sequence ID" value="KRH65054"/>
    <property type="gene ID" value="GLYMA_03G010200"/>
</dbReference>
<evidence type="ECO:0000256" key="2">
    <source>
        <dbReference type="SAM" id="Phobius"/>
    </source>
</evidence>
<evidence type="ECO:0000259" key="3">
    <source>
        <dbReference type="Pfam" id="PF08372"/>
    </source>
</evidence>
<evidence type="ECO:0000313" key="4">
    <source>
        <dbReference type="EMBL" id="KRH65054.1"/>
    </source>
</evidence>
<dbReference type="AlphaFoldDB" id="A0A0R0KDD1"/>
<dbReference type="Pfam" id="PF08372">
    <property type="entry name" value="PRT_C"/>
    <property type="match status" value="1"/>
</dbReference>
<dbReference type="PANTHER" id="PTHR31425:SF32">
    <property type="entry name" value="MULTIPLE C2 DOMAIN AND TRANSMEMBRANE REGION PROTEIN 9"/>
    <property type="match status" value="1"/>
</dbReference>
<reference evidence="4" key="3">
    <citation type="submission" date="2018-07" db="EMBL/GenBank/DDBJ databases">
        <title>WGS assembly of Glycine max.</title>
        <authorList>
            <person name="Schmutz J."/>
            <person name="Cannon S."/>
            <person name="Schlueter J."/>
            <person name="Ma J."/>
            <person name="Mitros T."/>
            <person name="Nelson W."/>
            <person name="Hyten D."/>
            <person name="Song Q."/>
            <person name="Thelen J."/>
            <person name="Cheng J."/>
            <person name="Xu D."/>
            <person name="Hellsten U."/>
            <person name="May G."/>
            <person name="Yu Y."/>
            <person name="Sakurai T."/>
            <person name="Umezawa T."/>
            <person name="Bhattacharyya M."/>
            <person name="Sandhu D."/>
            <person name="Valliyodan B."/>
            <person name="Lindquist E."/>
            <person name="Peto M."/>
            <person name="Grant D."/>
            <person name="Shu S."/>
            <person name="Goodstein D."/>
            <person name="Barry K."/>
            <person name="Futrell-Griggs M."/>
            <person name="Abernathy B."/>
            <person name="Du J."/>
            <person name="Tian Z."/>
            <person name="Zhu L."/>
            <person name="Gill N."/>
            <person name="Joshi T."/>
            <person name="Libault M."/>
            <person name="Sethuraman A."/>
            <person name="Zhang X."/>
            <person name="Shinozaki K."/>
            <person name="Nguyen H."/>
            <person name="Wing R."/>
            <person name="Cregan P."/>
            <person name="Specht J."/>
            <person name="Grimwood J."/>
            <person name="Rokhsar D."/>
            <person name="Stacey G."/>
            <person name="Shoemaker R."/>
            <person name="Jackson S."/>
        </authorList>
    </citation>
    <scope>NUCLEOTIDE SEQUENCE</scope>
    <source>
        <tissue evidence="4">Callus</tissue>
    </source>
</reference>
<reference evidence="4 5" key="1">
    <citation type="journal article" date="2010" name="Nature">
        <title>Genome sequence of the palaeopolyploid soybean.</title>
        <authorList>
            <person name="Schmutz J."/>
            <person name="Cannon S.B."/>
            <person name="Schlueter J."/>
            <person name="Ma J."/>
            <person name="Mitros T."/>
            <person name="Nelson W."/>
            <person name="Hyten D.L."/>
            <person name="Song Q."/>
            <person name="Thelen J.J."/>
            <person name="Cheng J."/>
            <person name="Xu D."/>
            <person name="Hellsten U."/>
            <person name="May G.D."/>
            <person name="Yu Y."/>
            <person name="Sakurai T."/>
            <person name="Umezawa T."/>
            <person name="Bhattacharyya M.K."/>
            <person name="Sandhu D."/>
            <person name="Valliyodan B."/>
            <person name="Lindquist E."/>
            <person name="Peto M."/>
            <person name="Grant D."/>
            <person name="Shu S."/>
            <person name="Goodstein D."/>
            <person name="Barry K."/>
            <person name="Futrell-Griggs M."/>
            <person name="Abernathy B."/>
            <person name="Du J."/>
            <person name="Tian Z."/>
            <person name="Zhu L."/>
            <person name="Gill N."/>
            <person name="Joshi T."/>
            <person name="Libault M."/>
            <person name="Sethuraman A."/>
            <person name="Zhang X.-C."/>
            <person name="Shinozaki K."/>
            <person name="Nguyen H.T."/>
            <person name="Wing R.A."/>
            <person name="Cregan P."/>
            <person name="Specht J."/>
            <person name="Grimwood J."/>
            <person name="Rokhsar D."/>
            <person name="Stacey G."/>
            <person name="Shoemaker R.C."/>
            <person name="Jackson S.A."/>
        </authorList>
    </citation>
    <scope>NUCLEOTIDE SEQUENCE</scope>
    <source>
        <strain evidence="5">cv. Williams 82</strain>
        <tissue evidence="4">Callus</tissue>
    </source>
</reference>
<keyword evidence="6" id="KW-1185">Reference proteome</keyword>
<feature type="transmembrane region" description="Helical" evidence="2">
    <location>
        <begin position="190"/>
        <end position="219"/>
    </location>
</feature>
<feature type="domain" description="Multiple C2" evidence="3">
    <location>
        <begin position="93"/>
        <end position="248"/>
    </location>
</feature>
<keyword evidence="2" id="KW-0812">Transmembrane</keyword>
<name>A0A0R0KDD1_SOYBN</name>
<keyword evidence="2" id="KW-1133">Transmembrane helix</keyword>
<accession>A0A0R0KDD1</accession>
<dbReference type="EMBL" id="CM000836">
    <property type="protein sequence ID" value="KRH65054.1"/>
    <property type="molecule type" value="Genomic_DNA"/>
</dbReference>
<gene>
    <name evidence="4" type="ORF">GLYMA_03G010200</name>
</gene>
<reference evidence="5" key="2">
    <citation type="submission" date="2018-02" db="UniProtKB">
        <authorList>
            <consortium name="EnsemblPlants"/>
        </authorList>
    </citation>
    <scope>IDENTIFICATION</scope>
    <source>
        <strain evidence="5">Williams 82</strain>
    </source>
</reference>
<dbReference type="Proteomes" id="UP000008827">
    <property type="component" value="Chromosome 3"/>
</dbReference>